<dbReference type="AlphaFoldDB" id="A0A2A4WYD1"/>
<sequence>MKYAMCFLLSVTTLGLLSLTTQAHHSTSNFDSSQEITLRGTVTRVEWVNPHVYIYIDEQSSNGESVRWEIEGQPPAALRRLGWSRDMLSVGDSISVTGNPAKDSDVKKMNGQLIEKEEGTLYDETQALVKMAAAPTPRTGASSLAGIWTTKLDLSNYYHFFFGAGEEELTDKGRVARAQYDENTMNPGLNCLSLDSPSLMLMADTKKITIAEDKIQISADYDNGERTVHMNATSHEGASVSSQGHSIGYWEGDDLIIDTTHFSESITGNGKGVPSGSEKHLVERLILNEDRQSLTYSFELADAEYIATPITGSTTWFYQSDSNFVTEDCSLENARRYLELEQQ</sequence>
<reference evidence="3" key="1">
    <citation type="submission" date="2017-08" db="EMBL/GenBank/DDBJ databases">
        <title>A dynamic microbial community with high functional redundancy inhabits the cold, oxic subseafloor aquifer.</title>
        <authorList>
            <person name="Tully B.J."/>
            <person name="Wheat C.G."/>
            <person name="Glazer B.T."/>
            <person name="Huber J.A."/>
        </authorList>
    </citation>
    <scope>NUCLEOTIDE SEQUENCE [LARGE SCALE GENOMIC DNA]</scope>
</reference>
<comment type="caution">
    <text evidence="2">The sequence shown here is derived from an EMBL/GenBank/DDBJ whole genome shotgun (WGS) entry which is preliminary data.</text>
</comment>
<evidence type="ECO:0000313" key="2">
    <source>
        <dbReference type="EMBL" id="PCI74827.1"/>
    </source>
</evidence>
<organism evidence="2 3">
    <name type="scientific">SAR86 cluster bacterium</name>
    <dbReference type="NCBI Taxonomy" id="2030880"/>
    <lineage>
        <taxon>Bacteria</taxon>
        <taxon>Pseudomonadati</taxon>
        <taxon>Pseudomonadota</taxon>
        <taxon>Gammaproteobacteria</taxon>
        <taxon>SAR86 cluster</taxon>
    </lineage>
</organism>
<evidence type="ECO:0008006" key="4">
    <source>
        <dbReference type="Google" id="ProtNLM"/>
    </source>
</evidence>
<proteinExistence type="predicted"/>
<dbReference type="InterPro" id="IPR046150">
    <property type="entry name" value="DUF6152"/>
</dbReference>
<dbReference type="Pfam" id="PF19649">
    <property type="entry name" value="DUF6152"/>
    <property type="match status" value="1"/>
</dbReference>
<protein>
    <recommendedName>
        <fullName evidence="4">DUF5666 domain-containing protein</fullName>
    </recommendedName>
</protein>
<feature type="chain" id="PRO_5013240976" description="DUF5666 domain-containing protein" evidence="1">
    <location>
        <begin position="24"/>
        <end position="343"/>
    </location>
</feature>
<feature type="signal peptide" evidence="1">
    <location>
        <begin position="1"/>
        <end position="23"/>
    </location>
</feature>
<gene>
    <name evidence="2" type="ORF">COB20_14310</name>
</gene>
<evidence type="ECO:0000256" key="1">
    <source>
        <dbReference type="SAM" id="SignalP"/>
    </source>
</evidence>
<dbReference type="EMBL" id="NVUL01000091">
    <property type="protein sequence ID" value="PCI74827.1"/>
    <property type="molecule type" value="Genomic_DNA"/>
</dbReference>
<keyword evidence="1" id="KW-0732">Signal</keyword>
<name>A0A2A4WYD1_9GAMM</name>
<accession>A0A2A4WYD1</accession>
<dbReference type="Proteomes" id="UP000218767">
    <property type="component" value="Unassembled WGS sequence"/>
</dbReference>
<evidence type="ECO:0000313" key="3">
    <source>
        <dbReference type="Proteomes" id="UP000218767"/>
    </source>
</evidence>